<keyword evidence="3 6" id="KW-0812">Transmembrane</keyword>
<dbReference type="InterPro" id="IPR003838">
    <property type="entry name" value="ABC3_permease_C"/>
</dbReference>
<evidence type="ECO:0000256" key="3">
    <source>
        <dbReference type="ARBA" id="ARBA00022692"/>
    </source>
</evidence>
<dbReference type="RefSeq" id="WP_379018398.1">
    <property type="nucleotide sequence ID" value="NZ_JBHRTA010000003.1"/>
</dbReference>
<keyword evidence="5 6" id="KW-0472">Membrane</keyword>
<protein>
    <submittedName>
        <fullName evidence="9">FtsX-like permease family protein</fullName>
    </submittedName>
</protein>
<feature type="transmembrane region" description="Helical" evidence="6">
    <location>
        <begin position="711"/>
        <end position="743"/>
    </location>
</feature>
<keyword evidence="10" id="KW-1185">Reference proteome</keyword>
<feature type="transmembrane region" description="Helical" evidence="6">
    <location>
        <begin position="426"/>
        <end position="446"/>
    </location>
</feature>
<dbReference type="InterPro" id="IPR025857">
    <property type="entry name" value="MacB_PCD"/>
</dbReference>
<dbReference type="Proteomes" id="UP001595526">
    <property type="component" value="Unassembled WGS sequence"/>
</dbReference>
<keyword evidence="4 6" id="KW-1133">Transmembrane helix</keyword>
<evidence type="ECO:0000259" key="7">
    <source>
        <dbReference type="Pfam" id="PF02687"/>
    </source>
</evidence>
<feature type="domain" description="ABC3 transporter permease C-terminal" evidence="7">
    <location>
        <begin position="287"/>
        <end position="401"/>
    </location>
</feature>
<feature type="transmembrane region" description="Helical" evidence="6">
    <location>
        <begin position="763"/>
        <end position="784"/>
    </location>
</feature>
<feature type="transmembrane region" description="Helical" evidence="6">
    <location>
        <begin position="377"/>
        <end position="399"/>
    </location>
</feature>
<evidence type="ECO:0000256" key="1">
    <source>
        <dbReference type="ARBA" id="ARBA00004651"/>
    </source>
</evidence>
<dbReference type="Pfam" id="PF02687">
    <property type="entry name" value="FtsX"/>
    <property type="match status" value="2"/>
</dbReference>
<feature type="transmembrane region" description="Helical" evidence="6">
    <location>
        <begin position="21"/>
        <end position="42"/>
    </location>
</feature>
<evidence type="ECO:0000313" key="10">
    <source>
        <dbReference type="Proteomes" id="UP001595526"/>
    </source>
</evidence>
<evidence type="ECO:0000259" key="8">
    <source>
        <dbReference type="Pfam" id="PF12704"/>
    </source>
</evidence>
<comment type="caution">
    <text evidence="9">The sequence shown here is derived from an EMBL/GenBank/DDBJ whole genome shotgun (WGS) entry which is preliminary data.</text>
</comment>
<evidence type="ECO:0000256" key="4">
    <source>
        <dbReference type="ARBA" id="ARBA00022989"/>
    </source>
</evidence>
<evidence type="ECO:0000256" key="2">
    <source>
        <dbReference type="ARBA" id="ARBA00022475"/>
    </source>
</evidence>
<organism evidence="9 10">
    <name type="scientific">Parapedobacter deserti</name>
    <dbReference type="NCBI Taxonomy" id="1912957"/>
    <lineage>
        <taxon>Bacteria</taxon>
        <taxon>Pseudomonadati</taxon>
        <taxon>Bacteroidota</taxon>
        <taxon>Sphingobacteriia</taxon>
        <taxon>Sphingobacteriales</taxon>
        <taxon>Sphingobacteriaceae</taxon>
        <taxon>Parapedobacter</taxon>
    </lineage>
</organism>
<dbReference type="EMBL" id="JBHRTA010000003">
    <property type="protein sequence ID" value="MFC3196059.1"/>
    <property type="molecule type" value="Genomic_DNA"/>
</dbReference>
<keyword evidence="2" id="KW-1003">Cell membrane</keyword>
<feature type="domain" description="ABC3 transporter permease C-terminal" evidence="7">
    <location>
        <begin position="678"/>
        <end position="779"/>
    </location>
</feature>
<accession>A0ABV7JDJ7</accession>
<dbReference type="Pfam" id="PF12704">
    <property type="entry name" value="MacB_PCD"/>
    <property type="match status" value="1"/>
</dbReference>
<comment type="subcellular location">
    <subcellularLocation>
        <location evidence="1">Cell membrane</location>
        <topology evidence="1">Multi-pass membrane protein</topology>
    </subcellularLocation>
</comment>
<feature type="transmembrane region" description="Helical" evidence="6">
    <location>
        <begin position="281"/>
        <end position="308"/>
    </location>
</feature>
<evidence type="ECO:0000256" key="5">
    <source>
        <dbReference type="ARBA" id="ARBA00023136"/>
    </source>
</evidence>
<feature type="domain" description="MacB-like periplasmic core" evidence="8">
    <location>
        <begin position="20"/>
        <end position="241"/>
    </location>
</feature>
<evidence type="ECO:0000313" key="9">
    <source>
        <dbReference type="EMBL" id="MFC3196059.1"/>
    </source>
</evidence>
<sequence>MIKNYFKTAWRTMILNRTYSITNLIGLALGLTVVMFIASLVLDELSYDRQWTLKGELYRVRSVHSGPDGNAHFRTNNAPVGLGNALTTHFPEVIDYTDLDLQGRKLTIDSISHRHVDLDLLESDTNFFNLFDTQAITGNPRQIIAHAKNLVITERAHRRYFDGKEVVGNIYYDLPEQGKPEPYVVTAIVKDLPQNTHLHADAIVVAPHRQSFEPHKAGAMRGQYIRVKRDTDIATLASKVNEWFSRQLPDQHHTNTTFELQSIKDIHLRSATGWDSPMRDLYILAGIGFLILALVCINFINLTFAHAVKRTQETGIRKVLGADRIHLVSQIGTESLLLFGSAFALAYLAYTLALHAFEKYLGHPLTLTFHRSLPMFVGLLAAWLLIGLLCSWFPASALSKTRAAHELKKRLTVLNLPLKTGFTRGLIAAQFAIAMMVFICTLTIGAQLRYMDRKNLGYEPENLLVVAMTEWEGKGNAFKEKLQQHASVVSASLSQWAPFGGSAEFTRIEDPSNPGEEKVTAIFRGDFDFAKTLGIQLVEGRQLQPGRAQDIAVYDPEAIQQGIYSNVLVTESTAEKLRLKLDSGSRLLSQTPVGIVKDFHAASLHHPTVLTVITADREWDYGCLLVRVADGQEKDALAAVTKMWNAFFPNRLLRTLWVEEHVKDQYRKEQRQYQQLAFFSGISMLLALLGVLGIAIYTIERRVKEIGIRKVLGASVSSIVSLLSASFTKLVLVAAALAFPIAWWLMHQWLDNFAYRIDVPLHLFALTGLFTLCCMLTVVGFRAFRAARANPVESLRDE</sequence>
<gene>
    <name evidence="9" type="ORF">ACFOET_00400</name>
</gene>
<evidence type="ECO:0000256" key="6">
    <source>
        <dbReference type="SAM" id="Phobius"/>
    </source>
</evidence>
<feature type="transmembrane region" description="Helical" evidence="6">
    <location>
        <begin position="336"/>
        <end position="357"/>
    </location>
</feature>
<feature type="transmembrane region" description="Helical" evidence="6">
    <location>
        <begin position="676"/>
        <end position="699"/>
    </location>
</feature>
<dbReference type="PANTHER" id="PTHR30572">
    <property type="entry name" value="MEMBRANE COMPONENT OF TRANSPORTER-RELATED"/>
    <property type="match status" value="1"/>
</dbReference>
<dbReference type="PANTHER" id="PTHR30572:SF18">
    <property type="entry name" value="ABC-TYPE MACROLIDE FAMILY EXPORT SYSTEM PERMEASE COMPONENT 2"/>
    <property type="match status" value="1"/>
</dbReference>
<dbReference type="InterPro" id="IPR050250">
    <property type="entry name" value="Macrolide_Exporter_MacB"/>
</dbReference>
<reference evidence="10" key="1">
    <citation type="journal article" date="2019" name="Int. J. Syst. Evol. Microbiol.">
        <title>The Global Catalogue of Microorganisms (GCM) 10K type strain sequencing project: providing services to taxonomists for standard genome sequencing and annotation.</title>
        <authorList>
            <consortium name="The Broad Institute Genomics Platform"/>
            <consortium name="The Broad Institute Genome Sequencing Center for Infectious Disease"/>
            <person name="Wu L."/>
            <person name="Ma J."/>
        </authorList>
    </citation>
    <scope>NUCLEOTIDE SEQUENCE [LARGE SCALE GENOMIC DNA]</scope>
    <source>
        <strain evidence="10">KCTC 52416</strain>
    </source>
</reference>
<proteinExistence type="predicted"/>
<name>A0ABV7JDJ7_9SPHI</name>